<dbReference type="STRING" id="171383.AKJ31_18590"/>
<evidence type="ECO:0000256" key="5">
    <source>
        <dbReference type="ARBA" id="ARBA00023049"/>
    </source>
</evidence>
<dbReference type="InterPro" id="IPR055518">
    <property type="entry name" value="DUF7092"/>
</dbReference>
<keyword evidence="5 6" id="KW-0482">Metalloprotease</keyword>
<keyword evidence="3 6" id="KW-0378">Hydrolase</keyword>
<comment type="caution">
    <text evidence="10">The sequence shown here is derived from an EMBL/GenBank/DDBJ whole genome shotgun (WGS) entry which is preliminary data.</text>
</comment>
<keyword evidence="4 6" id="KW-0862">Zinc</keyword>
<evidence type="ECO:0000256" key="2">
    <source>
        <dbReference type="ARBA" id="ARBA00022723"/>
    </source>
</evidence>
<dbReference type="OrthoDB" id="9810445at2"/>
<reference evidence="11" key="1">
    <citation type="submission" date="2015-08" db="EMBL/GenBank/DDBJ databases">
        <title>Vibrio galatheae sp. nov., a novel member of the Vibrionaceae family isolated from the Solomon Islands.</title>
        <authorList>
            <person name="Giubergia S."/>
            <person name="Machado H."/>
            <person name="Mateiu R.V."/>
            <person name="Gram L."/>
        </authorList>
    </citation>
    <scope>NUCLEOTIDE SEQUENCE [LARGE SCALE GENOMIC DNA]</scope>
    <source>
        <strain evidence="11">DSM 19134</strain>
    </source>
</reference>
<evidence type="ECO:0000259" key="8">
    <source>
        <dbReference type="Pfam" id="PF01435"/>
    </source>
</evidence>
<keyword evidence="7" id="KW-0472">Membrane</keyword>
<dbReference type="GO" id="GO:0046872">
    <property type="term" value="F:metal ion binding"/>
    <property type="evidence" value="ECO:0007669"/>
    <property type="project" value="UniProtKB-KW"/>
</dbReference>
<keyword evidence="7" id="KW-0812">Transmembrane</keyword>
<evidence type="ECO:0000313" key="10">
    <source>
        <dbReference type="EMBL" id="KOO06099.1"/>
    </source>
</evidence>
<evidence type="ECO:0000256" key="1">
    <source>
        <dbReference type="ARBA" id="ARBA00022670"/>
    </source>
</evidence>
<dbReference type="InterPro" id="IPR001915">
    <property type="entry name" value="Peptidase_M48"/>
</dbReference>
<dbReference type="EMBL" id="LHPI01000020">
    <property type="protein sequence ID" value="KOO06099.1"/>
    <property type="molecule type" value="Genomic_DNA"/>
</dbReference>
<comment type="cofactor">
    <cofactor evidence="6">
        <name>Zn(2+)</name>
        <dbReference type="ChEBI" id="CHEBI:29105"/>
    </cofactor>
    <text evidence="6">Binds 1 zinc ion per subunit.</text>
</comment>
<dbReference type="PATRIC" id="fig|171383.3.peg.3791"/>
<dbReference type="GO" id="GO:0004222">
    <property type="term" value="F:metalloendopeptidase activity"/>
    <property type="evidence" value="ECO:0007669"/>
    <property type="project" value="InterPro"/>
</dbReference>
<feature type="domain" description="DUF7092" evidence="9">
    <location>
        <begin position="3"/>
        <end position="79"/>
    </location>
</feature>
<dbReference type="GO" id="GO:0051603">
    <property type="term" value="P:proteolysis involved in protein catabolic process"/>
    <property type="evidence" value="ECO:0007669"/>
    <property type="project" value="TreeGrafter"/>
</dbReference>
<dbReference type="Gene3D" id="3.30.2010.10">
    <property type="entry name" value="Metalloproteases ('zincins'), catalytic domain"/>
    <property type="match status" value="1"/>
</dbReference>
<dbReference type="PANTHER" id="PTHR22726">
    <property type="entry name" value="METALLOENDOPEPTIDASE OMA1"/>
    <property type="match status" value="1"/>
</dbReference>
<dbReference type="Pfam" id="PF23368">
    <property type="entry name" value="DUF7092"/>
    <property type="match status" value="1"/>
</dbReference>
<organism evidence="10 11">
    <name type="scientific">Vibrio hepatarius</name>
    <dbReference type="NCBI Taxonomy" id="171383"/>
    <lineage>
        <taxon>Bacteria</taxon>
        <taxon>Pseudomonadati</taxon>
        <taxon>Pseudomonadota</taxon>
        <taxon>Gammaproteobacteria</taxon>
        <taxon>Vibrionales</taxon>
        <taxon>Vibrionaceae</taxon>
        <taxon>Vibrio</taxon>
        <taxon>Vibrio oreintalis group</taxon>
    </lineage>
</organism>
<evidence type="ECO:0000313" key="11">
    <source>
        <dbReference type="Proteomes" id="UP000037530"/>
    </source>
</evidence>
<keyword evidence="11" id="KW-1185">Reference proteome</keyword>
<dbReference type="PANTHER" id="PTHR22726:SF1">
    <property type="entry name" value="METALLOENDOPEPTIDASE OMA1, MITOCHONDRIAL"/>
    <property type="match status" value="1"/>
</dbReference>
<keyword evidence="7" id="KW-1133">Transmembrane helix</keyword>
<feature type="domain" description="Peptidase M48" evidence="8">
    <location>
        <begin position="157"/>
        <end position="329"/>
    </location>
</feature>
<keyword evidence="1 6" id="KW-0645">Protease</keyword>
<name>A0A0M0HVL3_9VIBR</name>
<dbReference type="Proteomes" id="UP000037530">
    <property type="component" value="Unassembled WGS sequence"/>
</dbReference>
<sequence>MRIQGTAFPPRSSVRYEAELDVSQANFLSLRVDGDIISCQKQDVEISVPVGNLPIRFAFPDGWVFVVERSAEVSAWLKRNSKSGFVDKIESNVMAWLVAVVVCLGVVLGGYFYALPWVSEKVAQSLPDSVSVSLGNKILETFDNNWQASELPLEQQQAIRQRVTQHLQQLDPLPYPVEIIFRSSDIGANAFALPGGKVILLDQLVELAANEQQLDSIILHEIGHVHHRHMMEKLVHSSILSVGVALLTGESSGIVDNLAGVGVFFLSNGHSRQAESEADHFAKQAMVKIYGSSEPMAEMFELFQQQDSLDVPEWLNSHPDFEQRIQAARD</sequence>
<keyword evidence="2" id="KW-0479">Metal-binding</keyword>
<protein>
    <submittedName>
        <fullName evidence="10">Zn-dependent protease</fullName>
    </submittedName>
</protein>
<proteinExistence type="inferred from homology"/>
<evidence type="ECO:0000259" key="9">
    <source>
        <dbReference type="Pfam" id="PF23368"/>
    </source>
</evidence>
<feature type="transmembrane region" description="Helical" evidence="7">
    <location>
        <begin position="93"/>
        <end position="114"/>
    </location>
</feature>
<dbReference type="Pfam" id="PF01435">
    <property type="entry name" value="Peptidase_M48"/>
    <property type="match status" value="1"/>
</dbReference>
<evidence type="ECO:0000256" key="6">
    <source>
        <dbReference type="RuleBase" id="RU003983"/>
    </source>
</evidence>
<comment type="similarity">
    <text evidence="6">Belongs to the peptidase M48 family.</text>
</comment>
<dbReference type="AlphaFoldDB" id="A0A0M0HVL3"/>
<gene>
    <name evidence="10" type="ORF">AKJ31_18590</name>
</gene>
<dbReference type="InterPro" id="IPR051156">
    <property type="entry name" value="Mito/Outer_Membr_Metalloprot"/>
</dbReference>
<evidence type="ECO:0000256" key="4">
    <source>
        <dbReference type="ARBA" id="ARBA00022833"/>
    </source>
</evidence>
<evidence type="ECO:0000256" key="3">
    <source>
        <dbReference type="ARBA" id="ARBA00022801"/>
    </source>
</evidence>
<evidence type="ECO:0000256" key="7">
    <source>
        <dbReference type="SAM" id="Phobius"/>
    </source>
</evidence>
<dbReference type="GO" id="GO:0016020">
    <property type="term" value="C:membrane"/>
    <property type="evidence" value="ECO:0007669"/>
    <property type="project" value="TreeGrafter"/>
</dbReference>
<dbReference type="RefSeq" id="WP_053410571.1">
    <property type="nucleotide sequence ID" value="NZ_DAIPHI010000036.1"/>
</dbReference>
<dbReference type="CDD" id="cd07332">
    <property type="entry name" value="M48C_Oma1_like"/>
    <property type="match status" value="1"/>
</dbReference>
<accession>A0A0M0HVL3</accession>